<evidence type="ECO:0000259" key="3">
    <source>
        <dbReference type="PROSITE" id="PS51462"/>
    </source>
</evidence>
<reference evidence="4 5" key="1">
    <citation type="submission" date="2014-03" db="EMBL/GenBank/DDBJ databases">
        <title>Genomics of Bifidobacteria.</title>
        <authorList>
            <person name="Ventura M."/>
            <person name="Milani C."/>
            <person name="Lugli G.A."/>
        </authorList>
    </citation>
    <scope>NUCLEOTIDE SEQUENCE [LARGE SCALE GENOMIC DNA]</scope>
    <source>
        <strain evidence="4 5">DSM 22767</strain>
    </source>
</reference>
<feature type="compositionally biased region" description="Basic residues" evidence="2">
    <location>
        <begin position="153"/>
        <end position="167"/>
    </location>
</feature>
<dbReference type="PROSITE" id="PS51462">
    <property type="entry name" value="NUDIX"/>
    <property type="match status" value="1"/>
</dbReference>
<dbReference type="eggNOG" id="COG2062">
    <property type="taxonomic scope" value="Bacteria"/>
</dbReference>
<dbReference type="eggNOG" id="COG0494">
    <property type="taxonomic scope" value="Bacteria"/>
</dbReference>
<evidence type="ECO:0000313" key="5">
    <source>
        <dbReference type="Proteomes" id="UP000029096"/>
    </source>
</evidence>
<feature type="domain" description="Nudix hydrolase" evidence="3">
    <location>
        <begin position="158"/>
        <end position="310"/>
    </location>
</feature>
<organism evidence="4 5">
    <name type="scientific">Bifidobacterium bohemicum DSM 22767</name>
    <dbReference type="NCBI Taxonomy" id="1437606"/>
    <lineage>
        <taxon>Bacteria</taxon>
        <taxon>Bacillati</taxon>
        <taxon>Actinomycetota</taxon>
        <taxon>Actinomycetes</taxon>
        <taxon>Bifidobacteriales</taxon>
        <taxon>Bifidobacteriaceae</taxon>
        <taxon>Bifidobacterium</taxon>
    </lineage>
</organism>
<proteinExistence type="predicted"/>
<dbReference type="OrthoDB" id="4287477at2"/>
<dbReference type="InterPro" id="IPR051325">
    <property type="entry name" value="Nudix_hydrolase_domain"/>
</dbReference>
<sequence>MSRSSHVIEAAGGIVYRWTANGPPIRHQSGNTAFADGIQSDAGSERDGIVLAADDFGTIADNPSDGGDETVNINERRDTANDTDDSRGSGRGRHAKRAEVPANAAGAARLSAERADEPAQNGKKGKKGGDEQEASGENGSPNTTQLGNDGGRRSGKANKHKAHHAKRERNDFPGLEVCLVHRPKYDDWSWPKGKNEENESSRHTAVREIEEECGVPVALGVHIGEVEYPLEAEGSTSKRAGSGSVYLKHVDYWMATPISSEESGRRQTAVGPINPASPKEVDEVVWLSIPAARKKLTHSLDRDVLDQFVDLAKQGAIGARALIIVRHSKAEARKRWQGTDANRPITPRGAAASFALMRELGCYSPTRIVSSPWLRCMESILQYAWHAQLPIHKAPAPNGGCVRSGS</sequence>
<dbReference type="PROSITE" id="PS00893">
    <property type="entry name" value="NUDIX_BOX"/>
    <property type="match status" value="1"/>
</dbReference>
<evidence type="ECO:0000256" key="1">
    <source>
        <dbReference type="ARBA" id="ARBA00022801"/>
    </source>
</evidence>
<dbReference type="GO" id="GO:0035539">
    <property type="term" value="F:8-oxo-7,8-dihydrodeoxyguanosine triphosphate pyrophosphatase activity"/>
    <property type="evidence" value="ECO:0007669"/>
    <property type="project" value="UniProtKB-EC"/>
</dbReference>
<dbReference type="InterPro" id="IPR029033">
    <property type="entry name" value="His_PPase_superfam"/>
</dbReference>
<dbReference type="Gene3D" id="3.90.79.10">
    <property type="entry name" value="Nucleoside Triphosphate Pyrophosphohydrolase"/>
    <property type="match status" value="1"/>
</dbReference>
<accession>A0A086ZF36</accession>
<keyword evidence="5" id="KW-1185">Reference proteome</keyword>
<dbReference type="Gene3D" id="3.40.50.1240">
    <property type="entry name" value="Phosphoglycerate mutase-like"/>
    <property type="match status" value="1"/>
</dbReference>
<protein>
    <submittedName>
        <fullName evidence="4">Phosphohydrolase (MutT/nudix family protein)</fullName>
        <ecNumber evidence="4">3.6.1.55</ecNumber>
    </submittedName>
</protein>
<dbReference type="AlphaFoldDB" id="A0A086ZF36"/>
<dbReference type="SUPFAM" id="SSF55811">
    <property type="entry name" value="Nudix"/>
    <property type="match status" value="1"/>
</dbReference>
<dbReference type="InterPro" id="IPR015797">
    <property type="entry name" value="NUDIX_hydrolase-like_dom_sf"/>
</dbReference>
<dbReference type="CDD" id="cd03673">
    <property type="entry name" value="NUDIX_Ap6A_hydrolase"/>
    <property type="match status" value="1"/>
</dbReference>
<feature type="region of interest" description="Disordered" evidence="2">
    <location>
        <begin position="57"/>
        <end position="169"/>
    </location>
</feature>
<comment type="caution">
    <text evidence="4">The sequence shown here is derived from an EMBL/GenBank/DDBJ whole genome shotgun (WGS) entry which is preliminary data.</text>
</comment>
<dbReference type="InterPro" id="IPR000086">
    <property type="entry name" value="NUDIX_hydrolase_dom"/>
</dbReference>
<name>A0A086ZF36_9BIFI</name>
<dbReference type="CDD" id="cd07040">
    <property type="entry name" value="HP"/>
    <property type="match status" value="1"/>
</dbReference>
<evidence type="ECO:0000313" key="4">
    <source>
        <dbReference type="EMBL" id="KFI45136.1"/>
    </source>
</evidence>
<dbReference type="STRING" id="1437606.BBOH_1398"/>
<keyword evidence="1 4" id="KW-0378">Hydrolase</keyword>
<dbReference type="GO" id="GO:0006754">
    <property type="term" value="P:ATP biosynthetic process"/>
    <property type="evidence" value="ECO:0007669"/>
    <property type="project" value="TreeGrafter"/>
</dbReference>
<dbReference type="PANTHER" id="PTHR21340">
    <property type="entry name" value="DIADENOSINE 5,5-P1,P4-TETRAPHOSPHATE PYROPHOSPHOHYDROLASE MUTT"/>
    <property type="match status" value="1"/>
</dbReference>
<gene>
    <name evidence="4" type="ORF">BBOH_1398</name>
</gene>
<dbReference type="Pfam" id="PF00300">
    <property type="entry name" value="His_Phos_1"/>
    <property type="match status" value="1"/>
</dbReference>
<dbReference type="GO" id="GO:0006167">
    <property type="term" value="P:AMP biosynthetic process"/>
    <property type="evidence" value="ECO:0007669"/>
    <property type="project" value="TreeGrafter"/>
</dbReference>
<dbReference type="PANTHER" id="PTHR21340:SF0">
    <property type="entry name" value="BIS(5'-NUCLEOSYL)-TETRAPHOSPHATASE [ASYMMETRICAL]"/>
    <property type="match status" value="1"/>
</dbReference>
<feature type="compositionally biased region" description="Basic and acidic residues" evidence="2">
    <location>
        <begin position="74"/>
        <end position="88"/>
    </location>
</feature>
<dbReference type="EMBL" id="JGYP01000004">
    <property type="protein sequence ID" value="KFI45136.1"/>
    <property type="molecule type" value="Genomic_DNA"/>
</dbReference>
<evidence type="ECO:0000256" key="2">
    <source>
        <dbReference type="SAM" id="MobiDB-lite"/>
    </source>
</evidence>
<dbReference type="EC" id="3.6.1.55" evidence="4"/>
<dbReference type="GO" id="GO:0004081">
    <property type="term" value="F:bis(5'-nucleosyl)-tetraphosphatase (asymmetrical) activity"/>
    <property type="evidence" value="ECO:0007669"/>
    <property type="project" value="TreeGrafter"/>
</dbReference>
<dbReference type="SUPFAM" id="SSF53254">
    <property type="entry name" value="Phosphoglycerate mutase-like"/>
    <property type="match status" value="1"/>
</dbReference>
<dbReference type="InterPro" id="IPR020084">
    <property type="entry name" value="NUDIX_hydrolase_CS"/>
</dbReference>
<dbReference type="Proteomes" id="UP000029096">
    <property type="component" value="Unassembled WGS sequence"/>
</dbReference>
<dbReference type="InterPro" id="IPR013078">
    <property type="entry name" value="His_Pase_superF_clade-1"/>
</dbReference>
<feature type="compositionally biased region" description="Polar residues" evidence="2">
    <location>
        <begin position="135"/>
        <end position="147"/>
    </location>
</feature>
<dbReference type="Pfam" id="PF00293">
    <property type="entry name" value="NUDIX"/>
    <property type="match status" value="1"/>
</dbReference>